<comment type="caution">
    <text evidence="1">The sequence shown here is derived from an EMBL/GenBank/DDBJ whole genome shotgun (WGS) entry which is preliminary data.</text>
</comment>
<gene>
    <name evidence="1" type="ORF">A2160_05240</name>
</gene>
<sequence length="94" mass="9959">MVEIKEYGLLGQAVTAAPYTVWMEAQFSRGCALKLASVTGSIVVVTPEVLTPSDKLVFWDGRVGVFGAEGQLKGFGTLHLCISGTLASQLKALE</sequence>
<dbReference type="STRING" id="1797457.A2160_05240"/>
<reference evidence="1 2" key="1">
    <citation type="journal article" date="2016" name="Nat. Commun.">
        <title>Thousands of microbial genomes shed light on interconnected biogeochemical processes in an aquifer system.</title>
        <authorList>
            <person name="Anantharaman K."/>
            <person name="Brown C.T."/>
            <person name="Hug L.A."/>
            <person name="Sharon I."/>
            <person name="Castelle C.J."/>
            <person name="Probst A.J."/>
            <person name="Thomas B.C."/>
            <person name="Singh A."/>
            <person name="Wilkins M.J."/>
            <person name="Karaoz U."/>
            <person name="Brodie E.L."/>
            <person name="Williams K.H."/>
            <person name="Hubbard S.S."/>
            <person name="Banfield J.F."/>
        </authorList>
    </citation>
    <scope>NUCLEOTIDE SEQUENCE [LARGE SCALE GENOMIC DNA]</scope>
</reference>
<evidence type="ECO:0000313" key="2">
    <source>
        <dbReference type="Proteomes" id="UP000177006"/>
    </source>
</evidence>
<dbReference type="AlphaFoldDB" id="A0A1F5E6Q9"/>
<protein>
    <submittedName>
        <fullName evidence="1">Uncharacterized protein</fullName>
    </submittedName>
</protein>
<evidence type="ECO:0000313" key="1">
    <source>
        <dbReference type="EMBL" id="OGD63021.1"/>
    </source>
</evidence>
<accession>A0A1F5E6Q9</accession>
<name>A0A1F5E6Q9_9BACT</name>
<dbReference type="Proteomes" id="UP000177006">
    <property type="component" value="Unassembled WGS sequence"/>
</dbReference>
<organism evidence="1 2">
    <name type="scientific">Candidatus Beckwithbacteria bacterium RBG_13_42_9</name>
    <dbReference type="NCBI Taxonomy" id="1797457"/>
    <lineage>
        <taxon>Bacteria</taxon>
        <taxon>Candidatus Beckwithiibacteriota</taxon>
    </lineage>
</organism>
<proteinExistence type="predicted"/>
<dbReference type="EMBL" id="MEZK01000013">
    <property type="protein sequence ID" value="OGD63021.1"/>
    <property type="molecule type" value="Genomic_DNA"/>
</dbReference>